<dbReference type="STRING" id="3750.A0A498KRU5"/>
<dbReference type="AlphaFoldDB" id="A0A498KRU5"/>
<evidence type="ECO:0000259" key="4">
    <source>
        <dbReference type="Pfam" id="PF17135"/>
    </source>
</evidence>
<accession>A0A498KRU5</accession>
<keyword evidence="6" id="KW-1185">Reference proteome</keyword>
<feature type="domain" description="Large ribosomal subunit protein uL15/eL18" evidence="4">
    <location>
        <begin position="2"/>
        <end position="49"/>
    </location>
</feature>
<evidence type="ECO:0000313" key="6">
    <source>
        <dbReference type="Proteomes" id="UP000290289"/>
    </source>
</evidence>
<dbReference type="PANTHER" id="PTHR10934">
    <property type="entry name" value="60S RIBOSOMAL PROTEIN L18"/>
    <property type="match status" value="1"/>
</dbReference>
<comment type="caution">
    <text evidence="5">The sequence shown here is derived from an EMBL/GenBank/DDBJ whole genome shotgun (WGS) entry which is preliminary data.</text>
</comment>
<dbReference type="PANTHER" id="PTHR10934:SF25">
    <property type="entry name" value="LARGE RIBOSOMAL SUBUNIT PROTEIN EL18X-RELATED"/>
    <property type="match status" value="1"/>
</dbReference>
<protein>
    <recommendedName>
        <fullName evidence="4">Large ribosomal subunit protein uL15/eL18 domain-containing protein</fullName>
    </recommendedName>
</protein>
<dbReference type="GO" id="GO:0022625">
    <property type="term" value="C:cytosolic large ribosomal subunit"/>
    <property type="evidence" value="ECO:0007669"/>
    <property type="project" value="TreeGrafter"/>
</dbReference>
<dbReference type="InterPro" id="IPR021131">
    <property type="entry name" value="Ribosomal_uL15/eL18"/>
</dbReference>
<name>A0A498KRU5_MALDO</name>
<feature type="region of interest" description="Disordered" evidence="3">
    <location>
        <begin position="1"/>
        <end position="31"/>
    </location>
</feature>
<dbReference type="Gene3D" id="3.100.10.10">
    <property type="match status" value="1"/>
</dbReference>
<dbReference type="Proteomes" id="UP000290289">
    <property type="component" value="Chromosome 1"/>
</dbReference>
<evidence type="ECO:0000256" key="3">
    <source>
        <dbReference type="SAM" id="MobiDB-lite"/>
    </source>
</evidence>
<sequence>MVLLRGPKNSREAMKHFGPAPGVPHNHTKPYVRSKGWKFKKARGKRNNKELGLKMLFLESIFALEFKLDRIDLS</sequence>
<evidence type="ECO:0000313" key="5">
    <source>
        <dbReference type="EMBL" id="RXI07763.1"/>
    </source>
</evidence>
<dbReference type="GO" id="GO:0006412">
    <property type="term" value="P:translation"/>
    <property type="evidence" value="ECO:0007669"/>
    <property type="project" value="InterPro"/>
</dbReference>
<dbReference type="InterPro" id="IPR000039">
    <property type="entry name" value="Ribosomal_eL18"/>
</dbReference>
<gene>
    <name evidence="5" type="ORF">DVH24_009794</name>
</gene>
<dbReference type="GO" id="GO:0003723">
    <property type="term" value="F:RNA binding"/>
    <property type="evidence" value="ECO:0007669"/>
    <property type="project" value="TreeGrafter"/>
</dbReference>
<keyword evidence="2" id="KW-0687">Ribonucleoprotein</keyword>
<dbReference type="Pfam" id="PF17135">
    <property type="entry name" value="Ribosomal_L18"/>
    <property type="match status" value="1"/>
</dbReference>
<evidence type="ECO:0000256" key="1">
    <source>
        <dbReference type="ARBA" id="ARBA00022980"/>
    </source>
</evidence>
<reference evidence="5 6" key="1">
    <citation type="submission" date="2018-10" db="EMBL/GenBank/DDBJ databases">
        <title>A high-quality apple genome assembly.</title>
        <authorList>
            <person name="Hu J."/>
        </authorList>
    </citation>
    <scope>NUCLEOTIDE SEQUENCE [LARGE SCALE GENOMIC DNA]</scope>
    <source>
        <strain evidence="6">cv. HFTH1</strain>
        <tissue evidence="5">Young leaf</tissue>
    </source>
</reference>
<dbReference type="GO" id="GO:0003735">
    <property type="term" value="F:structural constituent of ribosome"/>
    <property type="evidence" value="ECO:0007669"/>
    <property type="project" value="InterPro"/>
</dbReference>
<keyword evidence="1" id="KW-0689">Ribosomal protein</keyword>
<proteinExistence type="predicted"/>
<evidence type="ECO:0000256" key="2">
    <source>
        <dbReference type="ARBA" id="ARBA00023274"/>
    </source>
</evidence>
<dbReference type="EMBL" id="RDQH01000327">
    <property type="protein sequence ID" value="RXI07763.1"/>
    <property type="molecule type" value="Genomic_DNA"/>
</dbReference>
<organism evidence="5 6">
    <name type="scientific">Malus domestica</name>
    <name type="common">Apple</name>
    <name type="synonym">Pyrus malus</name>
    <dbReference type="NCBI Taxonomy" id="3750"/>
    <lineage>
        <taxon>Eukaryota</taxon>
        <taxon>Viridiplantae</taxon>
        <taxon>Streptophyta</taxon>
        <taxon>Embryophyta</taxon>
        <taxon>Tracheophyta</taxon>
        <taxon>Spermatophyta</taxon>
        <taxon>Magnoliopsida</taxon>
        <taxon>eudicotyledons</taxon>
        <taxon>Gunneridae</taxon>
        <taxon>Pentapetalae</taxon>
        <taxon>rosids</taxon>
        <taxon>fabids</taxon>
        <taxon>Rosales</taxon>
        <taxon>Rosaceae</taxon>
        <taxon>Amygdaloideae</taxon>
        <taxon>Maleae</taxon>
        <taxon>Malus</taxon>
    </lineage>
</organism>